<organism evidence="2 7">
    <name type="scientific">Phytophthora rubi</name>
    <dbReference type="NCBI Taxonomy" id="129364"/>
    <lineage>
        <taxon>Eukaryota</taxon>
        <taxon>Sar</taxon>
        <taxon>Stramenopiles</taxon>
        <taxon>Oomycota</taxon>
        <taxon>Peronosporomycetes</taxon>
        <taxon>Peronosporales</taxon>
        <taxon>Peronosporaceae</taxon>
        <taxon>Phytophthora</taxon>
    </lineage>
</organism>
<feature type="transmembrane region" description="Helical" evidence="1">
    <location>
        <begin position="6"/>
        <end position="25"/>
    </location>
</feature>
<dbReference type="Proteomes" id="UP000435112">
    <property type="component" value="Unassembled WGS sequence"/>
</dbReference>
<keyword evidence="1" id="KW-0472">Membrane</keyword>
<sequence>MLTPSTSSILSNALIAVVRAFWVFVGTNTERLMMTARTLSLCNIDTGGCPPVSRYLE</sequence>
<accession>A0A6A3KU46</accession>
<dbReference type="EMBL" id="QXFT01000937">
    <property type="protein sequence ID" value="KAE9332955.1"/>
    <property type="molecule type" value="Genomic_DNA"/>
</dbReference>
<dbReference type="OrthoDB" id="10271589at2759"/>
<gene>
    <name evidence="3" type="ORF">PR001_g14792</name>
    <name evidence="2" type="ORF">PR002_g15212</name>
    <name evidence="4" type="ORF">PR003_g14263</name>
</gene>
<proteinExistence type="predicted"/>
<evidence type="ECO:0000313" key="4">
    <source>
        <dbReference type="EMBL" id="KAE9332955.1"/>
    </source>
</evidence>
<protein>
    <submittedName>
        <fullName evidence="2">Uncharacterized protein</fullName>
    </submittedName>
</protein>
<evidence type="ECO:0000313" key="3">
    <source>
        <dbReference type="EMBL" id="KAE9015847.1"/>
    </source>
</evidence>
<dbReference type="EMBL" id="QXFU01001091">
    <property type="protein sequence ID" value="KAE9011016.1"/>
    <property type="molecule type" value="Genomic_DNA"/>
</dbReference>
<reference evidence="5 7" key="1">
    <citation type="submission" date="2018-09" db="EMBL/GenBank/DDBJ databases">
        <title>Genomic investigation of the strawberry pathogen Phytophthora fragariae indicates pathogenicity is determined by transcriptional variation in three key races.</title>
        <authorList>
            <person name="Adams T.M."/>
            <person name="Armitage A.D."/>
            <person name="Sobczyk M.K."/>
            <person name="Bates H.J."/>
            <person name="Dunwell J.M."/>
            <person name="Nellist C.F."/>
            <person name="Harrison R.J."/>
        </authorList>
    </citation>
    <scope>NUCLEOTIDE SEQUENCE [LARGE SCALE GENOMIC DNA]</scope>
    <source>
        <strain evidence="3 5">SCRP249</strain>
        <strain evidence="2 7">SCRP324</strain>
        <strain evidence="4 6">SCRP333</strain>
    </source>
</reference>
<dbReference type="AlphaFoldDB" id="A0A6A3KU46"/>
<comment type="caution">
    <text evidence="2">The sequence shown here is derived from an EMBL/GenBank/DDBJ whole genome shotgun (WGS) entry which is preliminary data.</text>
</comment>
<dbReference type="Proteomes" id="UP000429607">
    <property type="component" value="Unassembled WGS sequence"/>
</dbReference>
<evidence type="ECO:0000313" key="2">
    <source>
        <dbReference type="EMBL" id="KAE9011016.1"/>
    </source>
</evidence>
<dbReference type="Proteomes" id="UP000434957">
    <property type="component" value="Unassembled WGS sequence"/>
</dbReference>
<evidence type="ECO:0000313" key="7">
    <source>
        <dbReference type="Proteomes" id="UP000435112"/>
    </source>
</evidence>
<dbReference type="EMBL" id="QXFV01001080">
    <property type="protein sequence ID" value="KAE9015847.1"/>
    <property type="molecule type" value="Genomic_DNA"/>
</dbReference>
<evidence type="ECO:0000313" key="6">
    <source>
        <dbReference type="Proteomes" id="UP000434957"/>
    </source>
</evidence>
<keyword evidence="6" id="KW-1185">Reference proteome</keyword>
<keyword evidence="1" id="KW-0812">Transmembrane</keyword>
<evidence type="ECO:0000256" key="1">
    <source>
        <dbReference type="SAM" id="Phobius"/>
    </source>
</evidence>
<evidence type="ECO:0000313" key="5">
    <source>
        <dbReference type="Proteomes" id="UP000429607"/>
    </source>
</evidence>
<keyword evidence="1" id="KW-1133">Transmembrane helix</keyword>
<name>A0A6A3KU46_9STRA</name>